<dbReference type="HOGENOM" id="CLU_117594_0_0_5"/>
<protein>
    <recommendedName>
        <fullName evidence="3">Elements of external origin</fullName>
    </recommendedName>
</protein>
<dbReference type="RefSeq" id="WP_015468469.1">
    <property type="nucleotide sequence ID" value="NC_020812.1"/>
</dbReference>
<proteinExistence type="predicted"/>
<dbReference type="EMBL" id="CP003538">
    <property type="protein sequence ID" value="AGH98955.1"/>
    <property type="molecule type" value="Genomic_DNA"/>
</dbReference>
<dbReference type="OrthoDB" id="6050435at2"/>
<dbReference type="KEGG" id="man:A11S_2157"/>
<accession>M4VKC7</accession>
<organism evidence="1 2">
    <name type="scientific">Micavibrio aeruginosavorus EPB</name>
    <dbReference type="NCBI Taxonomy" id="349215"/>
    <lineage>
        <taxon>Bacteria</taxon>
        <taxon>Pseudomonadati</taxon>
        <taxon>Bdellovibrionota</taxon>
        <taxon>Bdellovibrionia</taxon>
        <taxon>Bdellovibrionales</taxon>
        <taxon>Pseudobdellovibrionaceae</taxon>
        <taxon>Micavibrio</taxon>
    </lineage>
</organism>
<evidence type="ECO:0000313" key="2">
    <source>
        <dbReference type="Proteomes" id="UP000011932"/>
    </source>
</evidence>
<evidence type="ECO:0000313" key="1">
    <source>
        <dbReference type="EMBL" id="AGH98955.1"/>
    </source>
</evidence>
<evidence type="ECO:0008006" key="3">
    <source>
        <dbReference type="Google" id="ProtNLM"/>
    </source>
</evidence>
<dbReference type="Proteomes" id="UP000011932">
    <property type="component" value="Chromosome"/>
</dbReference>
<dbReference type="STRING" id="349215.A11S_2157"/>
<dbReference type="AlphaFoldDB" id="M4VKC7"/>
<reference evidence="1 2" key="1">
    <citation type="journal article" date="2013" name="ISME J.">
        <title>By their genes ye shall know them: genomic signatures of predatory bacteria.</title>
        <authorList>
            <person name="Pasternak Z."/>
            <person name="Pietrokovski S."/>
            <person name="Rotem O."/>
            <person name="Gophna U."/>
            <person name="Lurie-Weinberger M.N."/>
            <person name="Jurkevitch E."/>
        </authorList>
    </citation>
    <scope>NUCLEOTIDE SEQUENCE [LARGE SCALE GENOMIC DNA]</scope>
    <source>
        <strain evidence="1">EPB</strain>
    </source>
</reference>
<name>M4VKC7_9BACT</name>
<gene>
    <name evidence="1" type="ORF">A11S_2157</name>
</gene>
<sequence length="181" mass="20354">MGVSVRAYARHRGIADNAVRKAIKAGRITPESDGSIDIAKADASWEANTDHTKRHDPAGFKDIDPEEAMNSVKQTLAENGRAAHGMNSFTQARTAHEIAKAHLARQRLQEKKGQLINKDMVKAQVFRLGRQFRDAWINWPSRISAQMAAELEVDEHVLHTTIERYVREHLNELGDAKLNIE</sequence>